<dbReference type="Pfam" id="PF04488">
    <property type="entry name" value="Gly_transf_sug"/>
    <property type="match status" value="2"/>
</dbReference>
<protein>
    <recommendedName>
        <fullName evidence="4">Sulfotransferase sult</fullName>
    </recommendedName>
</protein>
<keyword evidence="1" id="KW-0472">Membrane</keyword>
<dbReference type="SUPFAM" id="SSF53448">
    <property type="entry name" value="Nucleotide-diphospho-sugar transferases"/>
    <property type="match status" value="2"/>
</dbReference>
<keyword evidence="3" id="KW-1185">Reference proteome</keyword>
<keyword evidence="1" id="KW-1133">Transmembrane helix</keyword>
<evidence type="ECO:0008006" key="4">
    <source>
        <dbReference type="Google" id="ProtNLM"/>
    </source>
</evidence>
<organism evidence="2 3">
    <name type="scientific">Daphnia galeata</name>
    <dbReference type="NCBI Taxonomy" id="27404"/>
    <lineage>
        <taxon>Eukaryota</taxon>
        <taxon>Metazoa</taxon>
        <taxon>Ecdysozoa</taxon>
        <taxon>Arthropoda</taxon>
        <taxon>Crustacea</taxon>
        <taxon>Branchiopoda</taxon>
        <taxon>Diplostraca</taxon>
        <taxon>Cladocera</taxon>
        <taxon>Anomopoda</taxon>
        <taxon>Daphniidae</taxon>
        <taxon>Daphnia</taxon>
    </lineage>
</organism>
<dbReference type="EMBL" id="CAKKLH010000179">
    <property type="protein sequence ID" value="CAH0105342.1"/>
    <property type="molecule type" value="Genomic_DNA"/>
</dbReference>
<keyword evidence="1" id="KW-0812">Transmembrane</keyword>
<evidence type="ECO:0000256" key="1">
    <source>
        <dbReference type="SAM" id="Phobius"/>
    </source>
</evidence>
<dbReference type="InterPro" id="IPR029044">
    <property type="entry name" value="Nucleotide-diphossugar_trans"/>
</dbReference>
<reference evidence="2" key="1">
    <citation type="submission" date="2021-11" db="EMBL/GenBank/DDBJ databases">
        <authorList>
            <person name="Schell T."/>
        </authorList>
    </citation>
    <scope>NUCLEOTIDE SEQUENCE</scope>
    <source>
        <strain evidence="2">M5</strain>
    </source>
</reference>
<gene>
    <name evidence="2" type="ORF">DGAL_LOCUS8362</name>
</gene>
<accession>A0A8J2RS88</accession>
<dbReference type="Proteomes" id="UP000789390">
    <property type="component" value="Unassembled WGS sequence"/>
</dbReference>
<dbReference type="InterPro" id="IPR007577">
    <property type="entry name" value="GlycoTrfase_DXD_sugar-bd_CS"/>
</dbReference>
<comment type="caution">
    <text evidence="2">The sequence shown here is derived from an EMBL/GenBank/DDBJ whole genome shotgun (WGS) entry which is preliminary data.</text>
</comment>
<dbReference type="PANTHER" id="PTHR46830:SF1">
    <property type="entry name" value="ALPHA-1,4-N-ACETYLGLUCOSAMINYLTRANSFERASE"/>
    <property type="match status" value="1"/>
</dbReference>
<dbReference type="OrthoDB" id="409543at2759"/>
<name>A0A8J2RS88_9CRUS</name>
<dbReference type="AlphaFoldDB" id="A0A8J2RS88"/>
<proteinExistence type="predicted"/>
<evidence type="ECO:0000313" key="2">
    <source>
        <dbReference type="EMBL" id="CAH0105342.1"/>
    </source>
</evidence>
<feature type="transmembrane region" description="Helical" evidence="1">
    <location>
        <begin position="12"/>
        <end position="34"/>
    </location>
</feature>
<sequence length="624" mass="74382">MLLLIRSSSLRNLFRTSAVFLFFGLILMMTTSLLQGTYKALRESHIDDQDLVLPHISNETGADHFIVPNIIHLIRFNKSEFSFIDYICTQAAYRNHRPDYFYIHTDAPEGQFSGKYWNLIEKDLELRSRIRILPLEPPSEIFGQKLNPQWRLYHGGDIARIRTLMKYGGIYLDNDVYVIQNLDKYRKFEIAINWDEGQFLGSQVIVANRKARFLALWLDSYREYHPELWYYNAGERPTKEILYQNPELIHRVKVQFGADVDLSFYLYTKQDFDWRALDTIHLMINHRHYMDPYYNQTPYFDEKIVKTYPYPFGDMAREMVMESGMENFIDQKIVPSVQFEPKSVFTNFNNETGADHFIVPNIIHLIRFSKPEFSFIDYICIQAAFRNHRPEHFYIHTDAPDRRFRGRYWELIERDLELKSRIRILSLEPPSEIFGQQIEPDMRVYHGGDIARIRTLMKYGGIYLDNDVYVIKNLDKYRKFEIAINWDEGQFLGTQVIVANRKSRFLPLWLDSYREYHPELWYYNAGERPTTNILFHHPELIHRVKVKFGADLSLSLNLYTEKEFDWRSLDTIHLMINHRSYLDPNFNQTPYFDENVVKTYPYPFGDMAREVMLASGMENLLVDQ</sequence>
<evidence type="ECO:0000313" key="3">
    <source>
        <dbReference type="Proteomes" id="UP000789390"/>
    </source>
</evidence>
<dbReference type="Gene3D" id="3.90.550.20">
    <property type="match status" value="2"/>
</dbReference>
<dbReference type="PANTHER" id="PTHR46830">
    <property type="entry name" value="TRANSFERASE, PUTATIVE-RELATED"/>
    <property type="match status" value="1"/>
</dbReference>